<accession>A0A645CBM4</accession>
<keyword evidence="1" id="KW-0472">Membrane</keyword>
<keyword evidence="1" id="KW-0812">Transmembrane</keyword>
<dbReference type="EMBL" id="VSSQ01025893">
    <property type="protein sequence ID" value="MPM74333.1"/>
    <property type="molecule type" value="Genomic_DNA"/>
</dbReference>
<organism evidence="2">
    <name type="scientific">bioreactor metagenome</name>
    <dbReference type="NCBI Taxonomy" id="1076179"/>
    <lineage>
        <taxon>unclassified sequences</taxon>
        <taxon>metagenomes</taxon>
        <taxon>ecological metagenomes</taxon>
    </lineage>
</organism>
<feature type="transmembrane region" description="Helical" evidence="1">
    <location>
        <begin position="21"/>
        <end position="46"/>
    </location>
</feature>
<dbReference type="NCBIfam" id="TIGR02838">
    <property type="entry name" value="spore_V_AC"/>
    <property type="match status" value="1"/>
</dbReference>
<evidence type="ECO:0000313" key="2">
    <source>
        <dbReference type="EMBL" id="MPM74333.1"/>
    </source>
</evidence>
<evidence type="ECO:0008006" key="3">
    <source>
        <dbReference type="Google" id="ProtNLM"/>
    </source>
</evidence>
<dbReference type="PANTHER" id="PTHR38450">
    <property type="entry name" value="STAGE V SPORULATION PROTEIN AC-RELATED"/>
    <property type="match status" value="1"/>
</dbReference>
<dbReference type="AlphaFoldDB" id="A0A645CBM4"/>
<reference evidence="2" key="1">
    <citation type="submission" date="2019-08" db="EMBL/GenBank/DDBJ databases">
        <authorList>
            <person name="Kucharzyk K."/>
            <person name="Murdoch R.W."/>
            <person name="Higgins S."/>
            <person name="Loffler F."/>
        </authorList>
    </citation>
    <scope>NUCLEOTIDE SEQUENCE</scope>
</reference>
<protein>
    <recommendedName>
        <fullName evidence="3">Stage V sporulation protein AC</fullName>
    </recommendedName>
</protein>
<name>A0A645CBM4_9ZZZZ</name>
<dbReference type="PANTHER" id="PTHR38450:SF1">
    <property type="entry name" value="STAGE V SPORULATION PROTEIN AC"/>
    <property type="match status" value="1"/>
</dbReference>
<evidence type="ECO:0000256" key="1">
    <source>
        <dbReference type="SAM" id="Phobius"/>
    </source>
</evidence>
<feature type="transmembrane region" description="Helical" evidence="1">
    <location>
        <begin position="58"/>
        <end position="77"/>
    </location>
</feature>
<proteinExistence type="predicted"/>
<comment type="caution">
    <text evidence="2">The sequence shown here is derived from an EMBL/GenBank/DDBJ whole genome shotgun (WGS) entry which is preliminary data.</text>
</comment>
<sequence length="147" mass="15502">MATNKEQYSKMAEKASPNSPVLKNCLNAFWVGGLICVLGQALRVLYEYLGLNKDEVGALVPATIIVLTAILTGAGIFDKIAKFAGAGTIVPITGFANSVVSPAIEYKSEGSILGTASNIFKIAGPVIVYSNLAAVIYGVIAWIFKLY</sequence>
<gene>
    <name evidence="2" type="ORF">SDC9_121320</name>
</gene>
<dbReference type="Pfam" id="PF03862">
    <property type="entry name" value="SpoVAC_SpoVAEB"/>
    <property type="match status" value="1"/>
</dbReference>
<dbReference type="InterPro" id="IPR014203">
    <property type="entry name" value="Spore_V_AC"/>
</dbReference>
<keyword evidence="1" id="KW-1133">Transmembrane helix</keyword>
<feature type="transmembrane region" description="Helical" evidence="1">
    <location>
        <begin position="126"/>
        <end position="144"/>
    </location>
</feature>
<dbReference type="InterPro" id="IPR005562">
    <property type="entry name" value="SpoVA"/>
</dbReference>